<evidence type="ECO:0000313" key="2">
    <source>
        <dbReference type="Proteomes" id="UP000054007"/>
    </source>
</evidence>
<protein>
    <recommendedName>
        <fullName evidence="3">F-box domain-containing protein</fullName>
    </recommendedName>
</protein>
<sequence>MSPGANRIYLQFAEDEVLFAIAQHTAFACTNADGTLDVLALYPLAVSCSQMLEHVRPYYMSKIVLSERRLPSAMLNLLRDDLSCLSHVQELIVQGIRDPIEWHHLQATSSLIPDQINITIQDIPIHRIPLLQFKALCVRATNLTLDHCTLTKDILSIINTLTLDGFLLVAPLLVSQQGLWGQSCALPSVKYLCLLPGEQGEQHLHTRVHAVNPATIQEVVISVDCAGLPRWVSTCKSTLRKATITLRDIRKIPGHFFQEFTALTHITISWERDRMALLRNALPHSLQSITIIFKGEEPTVQDWASIANVLSYLAINEAHYLYYHTHDYSPYALARICGDMERYGNGPYPLSVSIIGSAGSYIECAYPPGLRPRTVLDT</sequence>
<proteinExistence type="predicted"/>
<dbReference type="Proteomes" id="UP000054007">
    <property type="component" value="Unassembled WGS sequence"/>
</dbReference>
<keyword evidence="2" id="KW-1185">Reference proteome</keyword>
<dbReference type="EMBL" id="KN880499">
    <property type="protein sequence ID" value="KIY68591.1"/>
    <property type="molecule type" value="Genomic_DNA"/>
</dbReference>
<reference evidence="1 2" key="1">
    <citation type="journal article" date="2015" name="Fungal Genet. Biol.">
        <title>Evolution of novel wood decay mechanisms in Agaricales revealed by the genome sequences of Fistulina hepatica and Cylindrobasidium torrendii.</title>
        <authorList>
            <person name="Floudas D."/>
            <person name="Held B.W."/>
            <person name="Riley R."/>
            <person name="Nagy L.G."/>
            <person name="Koehler G."/>
            <person name="Ransdell A.S."/>
            <person name="Younus H."/>
            <person name="Chow J."/>
            <person name="Chiniquy J."/>
            <person name="Lipzen A."/>
            <person name="Tritt A."/>
            <person name="Sun H."/>
            <person name="Haridas S."/>
            <person name="LaButti K."/>
            <person name="Ohm R.A."/>
            <person name="Kues U."/>
            <person name="Blanchette R.A."/>
            <person name="Grigoriev I.V."/>
            <person name="Minto R.E."/>
            <person name="Hibbett D.S."/>
        </authorList>
    </citation>
    <scope>NUCLEOTIDE SEQUENCE [LARGE SCALE GENOMIC DNA]</scope>
    <source>
        <strain evidence="1 2">FP15055 ss-10</strain>
    </source>
</reference>
<evidence type="ECO:0008006" key="3">
    <source>
        <dbReference type="Google" id="ProtNLM"/>
    </source>
</evidence>
<dbReference type="AlphaFoldDB" id="A0A0D7BG28"/>
<organism evidence="1 2">
    <name type="scientific">Cylindrobasidium torrendii FP15055 ss-10</name>
    <dbReference type="NCBI Taxonomy" id="1314674"/>
    <lineage>
        <taxon>Eukaryota</taxon>
        <taxon>Fungi</taxon>
        <taxon>Dikarya</taxon>
        <taxon>Basidiomycota</taxon>
        <taxon>Agaricomycotina</taxon>
        <taxon>Agaricomycetes</taxon>
        <taxon>Agaricomycetidae</taxon>
        <taxon>Agaricales</taxon>
        <taxon>Marasmiineae</taxon>
        <taxon>Physalacriaceae</taxon>
        <taxon>Cylindrobasidium</taxon>
    </lineage>
</organism>
<name>A0A0D7BG28_9AGAR</name>
<dbReference type="PROSITE" id="PS51257">
    <property type="entry name" value="PROKAR_LIPOPROTEIN"/>
    <property type="match status" value="1"/>
</dbReference>
<gene>
    <name evidence="1" type="ORF">CYLTODRAFT_489611</name>
</gene>
<accession>A0A0D7BG28</accession>
<evidence type="ECO:0000313" key="1">
    <source>
        <dbReference type="EMBL" id="KIY68591.1"/>
    </source>
</evidence>